<evidence type="ECO:0000313" key="2">
    <source>
        <dbReference type="Proteomes" id="UP000502823"/>
    </source>
</evidence>
<dbReference type="Proteomes" id="UP000502823">
    <property type="component" value="Unassembled WGS sequence"/>
</dbReference>
<dbReference type="OrthoDB" id="8190404at2759"/>
<dbReference type="InParanoid" id="A0A6L2PWW7"/>
<gene>
    <name evidence="1" type="ORF">Cfor_09438</name>
</gene>
<keyword evidence="2" id="KW-1185">Reference proteome</keyword>
<dbReference type="AlphaFoldDB" id="A0A6L2PWW7"/>
<protein>
    <recommendedName>
        <fullName evidence="3">Tc1-like transposase DDE domain-containing protein</fullName>
    </recommendedName>
</protein>
<comment type="caution">
    <text evidence="1">The sequence shown here is derived from an EMBL/GenBank/DDBJ whole genome shotgun (WGS) entry which is preliminary data.</text>
</comment>
<dbReference type="InterPro" id="IPR052709">
    <property type="entry name" value="Transposase-MT_Hybrid"/>
</dbReference>
<accession>A0A6L2PWW7</accession>
<organism evidence="1 2">
    <name type="scientific">Coptotermes formosanus</name>
    <name type="common">Formosan subterranean termite</name>
    <dbReference type="NCBI Taxonomy" id="36987"/>
    <lineage>
        <taxon>Eukaryota</taxon>
        <taxon>Metazoa</taxon>
        <taxon>Ecdysozoa</taxon>
        <taxon>Arthropoda</taxon>
        <taxon>Hexapoda</taxon>
        <taxon>Insecta</taxon>
        <taxon>Pterygota</taxon>
        <taxon>Neoptera</taxon>
        <taxon>Polyneoptera</taxon>
        <taxon>Dictyoptera</taxon>
        <taxon>Blattodea</taxon>
        <taxon>Blattoidea</taxon>
        <taxon>Termitoidae</taxon>
        <taxon>Rhinotermitidae</taxon>
        <taxon>Coptotermes</taxon>
    </lineage>
</organism>
<reference evidence="2" key="1">
    <citation type="submission" date="2020-01" db="EMBL/GenBank/DDBJ databases">
        <title>Draft genome sequence of the Termite Coptotermes fromosanus.</title>
        <authorList>
            <person name="Itakura S."/>
            <person name="Yosikawa Y."/>
            <person name="Umezawa K."/>
        </authorList>
    </citation>
    <scope>NUCLEOTIDE SEQUENCE [LARGE SCALE GENOMIC DNA]</scope>
</reference>
<dbReference type="GO" id="GO:0003676">
    <property type="term" value="F:nucleic acid binding"/>
    <property type="evidence" value="ECO:0007669"/>
    <property type="project" value="InterPro"/>
</dbReference>
<evidence type="ECO:0008006" key="3">
    <source>
        <dbReference type="Google" id="ProtNLM"/>
    </source>
</evidence>
<dbReference type="PANTHER" id="PTHR46060">
    <property type="entry name" value="MARINER MOS1 TRANSPOSASE-LIKE PROTEIN"/>
    <property type="match status" value="1"/>
</dbReference>
<evidence type="ECO:0000313" key="1">
    <source>
        <dbReference type="EMBL" id="GFG36724.1"/>
    </source>
</evidence>
<proteinExistence type="predicted"/>
<dbReference type="InterPro" id="IPR036397">
    <property type="entry name" value="RNaseH_sf"/>
</dbReference>
<sequence length="121" mass="14191">MVNLDRKQPGLWRNGWILNQDNVPSHNALSVMQFLTSKNISGRAYPLYLPELAPCNFFLFPNIKSALKGTHFLLVEEVKAKMTQRLNILTENDLHHCFEQWQHHMQLCLNSEWDYSEGNHK</sequence>
<dbReference type="PANTHER" id="PTHR46060:SF1">
    <property type="entry name" value="MARINER MOS1 TRANSPOSASE-LIKE PROTEIN"/>
    <property type="match status" value="1"/>
</dbReference>
<dbReference type="Gene3D" id="3.30.420.10">
    <property type="entry name" value="Ribonuclease H-like superfamily/Ribonuclease H"/>
    <property type="match status" value="1"/>
</dbReference>
<dbReference type="EMBL" id="BLKM01000655">
    <property type="protein sequence ID" value="GFG36724.1"/>
    <property type="molecule type" value="Genomic_DNA"/>
</dbReference>
<name>A0A6L2PWW7_COPFO</name>